<evidence type="ECO:0000313" key="2">
    <source>
        <dbReference type="Proteomes" id="UP000053097"/>
    </source>
</evidence>
<evidence type="ECO:0000313" key="1">
    <source>
        <dbReference type="EMBL" id="EZA47637.1"/>
    </source>
</evidence>
<proteinExistence type="predicted"/>
<accession>A0A026VV81</accession>
<dbReference type="EMBL" id="KK107796">
    <property type="protein sequence ID" value="EZA47637.1"/>
    <property type="molecule type" value="Genomic_DNA"/>
</dbReference>
<name>A0A026VV81_OOCBI</name>
<dbReference type="Proteomes" id="UP000053097">
    <property type="component" value="Unassembled WGS sequence"/>
</dbReference>
<organism evidence="1 2">
    <name type="scientific">Ooceraea biroi</name>
    <name type="common">Clonal raider ant</name>
    <name type="synonym">Cerapachys biroi</name>
    <dbReference type="NCBI Taxonomy" id="2015173"/>
    <lineage>
        <taxon>Eukaryota</taxon>
        <taxon>Metazoa</taxon>
        <taxon>Ecdysozoa</taxon>
        <taxon>Arthropoda</taxon>
        <taxon>Hexapoda</taxon>
        <taxon>Insecta</taxon>
        <taxon>Pterygota</taxon>
        <taxon>Neoptera</taxon>
        <taxon>Endopterygota</taxon>
        <taxon>Hymenoptera</taxon>
        <taxon>Apocrita</taxon>
        <taxon>Aculeata</taxon>
        <taxon>Formicoidea</taxon>
        <taxon>Formicidae</taxon>
        <taxon>Dorylinae</taxon>
        <taxon>Ooceraea</taxon>
    </lineage>
</organism>
<reference evidence="1 2" key="1">
    <citation type="journal article" date="2014" name="Curr. Biol.">
        <title>The genome of the clonal raider ant Cerapachys biroi.</title>
        <authorList>
            <person name="Oxley P.R."/>
            <person name="Ji L."/>
            <person name="Fetter-Pruneda I."/>
            <person name="McKenzie S.K."/>
            <person name="Li C."/>
            <person name="Hu H."/>
            <person name="Zhang G."/>
            <person name="Kronauer D.J."/>
        </authorList>
    </citation>
    <scope>NUCLEOTIDE SEQUENCE [LARGE SCALE GENOMIC DNA]</scope>
</reference>
<gene>
    <name evidence="1" type="ORF">X777_15385</name>
</gene>
<protein>
    <submittedName>
        <fullName evidence="1">Uncharacterized protein</fullName>
    </submittedName>
</protein>
<dbReference type="AlphaFoldDB" id="A0A026VV81"/>
<keyword evidence="2" id="KW-1185">Reference proteome</keyword>
<sequence length="62" mass="7460">MIRCDQLYTQYNPETEKRERMQRFLSVFKKYIIFMTPAANGTLMERQLAPRTYQHSLPLNCS</sequence>